<proteinExistence type="predicted"/>
<dbReference type="InterPro" id="IPR008081">
    <property type="entry name" value="Cytoplasmic_FMR1-int"/>
</dbReference>
<feature type="non-terminal residue" evidence="2">
    <location>
        <position position="1"/>
    </location>
</feature>
<comment type="caution">
    <text evidence="2">The sequence shown here is derived from an EMBL/GenBank/DDBJ whole genome shotgun (WGS) entry which is preliminary data.</text>
</comment>
<protein>
    <submittedName>
        <fullName evidence="2">Uncharacterized protein</fullName>
    </submittedName>
</protein>
<dbReference type="AlphaFoldDB" id="A0AA38LJJ9"/>
<feature type="region of interest" description="Disordered" evidence="1">
    <location>
        <begin position="275"/>
        <end position="304"/>
    </location>
</feature>
<name>A0AA38LJJ9_TAXCH</name>
<gene>
    <name evidence="2" type="ORF">KI387_006597</name>
</gene>
<reference evidence="2 3" key="1">
    <citation type="journal article" date="2021" name="Nat. Plants">
        <title>The Taxus genome provides insights into paclitaxel biosynthesis.</title>
        <authorList>
            <person name="Xiong X."/>
            <person name="Gou J."/>
            <person name="Liao Q."/>
            <person name="Li Y."/>
            <person name="Zhou Q."/>
            <person name="Bi G."/>
            <person name="Li C."/>
            <person name="Du R."/>
            <person name="Wang X."/>
            <person name="Sun T."/>
            <person name="Guo L."/>
            <person name="Liang H."/>
            <person name="Lu P."/>
            <person name="Wu Y."/>
            <person name="Zhang Z."/>
            <person name="Ro D.K."/>
            <person name="Shang Y."/>
            <person name="Huang S."/>
            <person name="Yan J."/>
        </authorList>
    </citation>
    <scope>NUCLEOTIDE SEQUENCE [LARGE SCALE GENOMIC DNA]</scope>
    <source>
        <strain evidence="2">Ta-2019</strain>
    </source>
</reference>
<feature type="non-terminal residue" evidence="2">
    <location>
        <position position="304"/>
    </location>
</feature>
<dbReference type="GO" id="GO:0030833">
    <property type="term" value="P:regulation of actin filament polymerization"/>
    <property type="evidence" value="ECO:0007669"/>
    <property type="project" value="InterPro"/>
</dbReference>
<dbReference type="EMBL" id="JAHRHJ020000002">
    <property type="protein sequence ID" value="KAH9326419.1"/>
    <property type="molecule type" value="Genomic_DNA"/>
</dbReference>
<dbReference type="PANTHER" id="PTHR12195">
    <property type="entry name" value="CYTOPLASMIC FMR1-INTERACTING PROTEIN-RELATED"/>
    <property type="match status" value="1"/>
</dbReference>
<sequence length="304" mass="34780">KGTFTQVSSQWQDTDSMREELDDLQIFLSTRWAILLNIQVELFRVNNIEDILQMLIVFCVESLEIDSALLFSERHALLRVLPVLVVLATSSEKEGDTILKKIKISRLINIFKLLLLKSSQSIDLERNREVKCNLYGMVVEGFQILSRWIGHVWEQCAWKFSRPSKDAVPLDPDDLSATVSDYEKVVRCNYSYEERRAMVELTSHIKGIGAMMQRSETVIADALWEAIHAEVQDFVQNKLATMLRTTFKKKKDLSRILSDMRTIAADWMANTIRPESEQNALRRGGDDSTVVSFQPRPVAPTAAQ</sequence>
<evidence type="ECO:0000313" key="2">
    <source>
        <dbReference type="EMBL" id="KAH9326419.1"/>
    </source>
</evidence>
<dbReference type="GO" id="GO:0031267">
    <property type="term" value="F:small GTPase binding"/>
    <property type="evidence" value="ECO:0007669"/>
    <property type="project" value="InterPro"/>
</dbReference>
<evidence type="ECO:0000256" key="1">
    <source>
        <dbReference type="SAM" id="MobiDB-lite"/>
    </source>
</evidence>
<dbReference type="Pfam" id="PF05994">
    <property type="entry name" value="FragX_IP"/>
    <property type="match status" value="1"/>
</dbReference>
<accession>A0AA38LJJ9</accession>
<dbReference type="Proteomes" id="UP000824469">
    <property type="component" value="Unassembled WGS sequence"/>
</dbReference>
<dbReference type="PIRSF" id="PIRSF008153">
    <property type="entry name" value="FMR1_interacting"/>
    <property type="match status" value="1"/>
</dbReference>
<evidence type="ECO:0000313" key="3">
    <source>
        <dbReference type="Proteomes" id="UP000824469"/>
    </source>
</evidence>
<keyword evidence="3" id="KW-1185">Reference proteome</keyword>
<organism evidence="2 3">
    <name type="scientific">Taxus chinensis</name>
    <name type="common">Chinese yew</name>
    <name type="synonym">Taxus wallichiana var. chinensis</name>
    <dbReference type="NCBI Taxonomy" id="29808"/>
    <lineage>
        <taxon>Eukaryota</taxon>
        <taxon>Viridiplantae</taxon>
        <taxon>Streptophyta</taxon>
        <taxon>Embryophyta</taxon>
        <taxon>Tracheophyta</taxon>
        <taxon>Spermatophyta</taxon>
        <taxon>Pinopsida</taxon>
        <taxon>Pinidae</taxon>
        <taxon>Conifers II</taxon>
        <taxon>Cupressales</taxon>
        <taxon>Taxaceae</taxon>
        <taxon>Taxus</taxon>
    </lineage>
</organism>